<feature type="compositionally biased region" description="Basic and acidic residues" evidence="6">
    <location>
        <begin position="343"/>
        <end position="368"/>
    </location>
</feature>
<dbReference type="OrthoDB" id="444631at2759"/>
<evidence type="ECO:0000256" key="1">
    <source>
        <dbReference type="ARBA" id="ARBA00004141"/>
    </source>
</evidence>
<gene>
    <name evidence="9" type="ORF">PAC_09301</name>
</gene>
<dbReference type="Proteomes" id="UP000184330">
    <property type="component" value="Unassembled WGS sequence"/>
</dbReference>
<feature type="region of interest" description="Disordered" evidence="6">
    <location>
        <begin position="325"/>
        <end position="368"/>
    </location>
</feature>
<keyword evidence="3 7" id="KW-1133">Transmembrane helix</keyword>
<feature type="transmembrane region" description="Helical" evidence="7">
    <location>
        <begin position="94"/>
        <end position="115"/>
    </location>
</feature>
<evidence type="ECO:0000256" key="4">
    <source>
        <dbReference type="ARBA" id="ARBA00023136"/>
    </source>
</evidence>
<feature type="transmembrane region" description="Helical" evidence="7">
    <location>
        <begin position="203"/>
        <end position="228"/>
    </location>
</feature>
<dbReference type="InterPro" id="IPR049326">
    <property type="entry name" value="Rhodopsin_dom_fungi"/>
</dbReference>
<organism evidence="9 10">
    <name type="scientific">Phialocephala subalpina</name>
    <dbReference type="NCBI Taxonomy" id="576137"/>
    <lineage>
        <taxon>Eukaryota</taxon>
        <taxon>Fungi</taxon>
        <taxon>Dikarya</taxon>
        <taxon>Ascomycota</taxon>
        <taxon>Pezizomycotina</taxon>
        <taxon>Leotiomycetes</taxon>
        <taxon>Helotiales</taxon>
        <taxon>Mollisiaceae</taxon>
        <taxon>Phialocephala</taxon>
        <taxon>Phialocephala fortinii species complex</taxon>
    </lineage>
</organism>
<dbReference type="Pfam" id="PF20684">
    <property type="entry name" value="Fung_rhodopsin"/>
    <property type="match status" value="1"/>
</dbReference>
<dbReference type="InterPro" id="IPR052337">
    <property type="entry name" value="SAT4-like"/>
</dbReference>
<dbReference type="AlphaFoldDB" id="A0A1L7X307"/>
<name>A0A1L7X307_9HELO</name>
<sequence>MPPTTHFATDSRVPEIFIGTLVPTALASILVIARLYSKGVLIKKWRLDDTLIVIAWVLNLGFSLLNCLYARYGMGHHAEFMRPSDQGTVLKLQFASRLLFQSTLCISKLGICVFYHRVFQDHTSRILVYLIIGFLIISTIPVQTLVILLCHPVTRPWNFGPEKCLPRIYVSGISNILADVLLMAFVIPRILPLQIGRKQKISLLFVLSLGILVIVAASIRLVYVVRYYVSADLAWNGVDIMTWCAIETNVGLFCASAPCIRPLLRKITPRFMLTSNKLSGGLDLGPATQLTGIHLALQHSRSTGEDTEGFDGQVETVLEEVELKGTTTNTVWAEQRTESSSNKGDEDIKSDGDSHEGEGQGGRYHEDH</sequence>
<accession>A0A1L7X307</accession>
<dbReference type="PANTHER" id="PTHR33048:SF108">
    <property type="entry name" value="INTEGRAL MEMBRANE PROTEIN"/>
    <property type="match status" value="1"/>
</dbReference>
<evidence type="ECO:0000256" key="6">
    <source>
        <dbReference type="SAM" id="MobiDB-lite"/>
    </source>
</evidence>
<dbReference type="GO" id="GO:0016020">
    <property type="term" value="C:membrane"/>
    <property type="evidence" value="ECO:0007669"/>
    <property type="project" value="UniProtKB-SubCell"/>
</dbReference>
<comment type="subcellular location">
    <subcellularLocation>
        <location evidence="1">Membrane</location>
        <topology evidence="1">Multi-pass membrane protein</topology>
    </subcellularLocation>
</comment>
<evidence type="ECO:0000256" key="7">
    <source>
        <dbReference type="SAM" id="Phobius"/>
    </source>
</evidence>
<feature type="transmembrane region" description="Helical" evidence="7">
    <location>
        <begin position="16"/>
        <end position="37"/>
    </location>
</feature>
<comment type="similarity">
    <text evidence="5">Belongs to the SAT4 family.</text>
</comment>
<feature type="domain" description="Rhodopsin" evidence="8">
    <location>
        <begin position="33"/>
        <end position="266"/>
    </location>
</feature>
<keyword evidence="10" id="KW-1185">Reference proteome</keyword>
<feature type="transmembrane region" description="Helical" evidence="7">
    <location>
        <begin position="127"/>
        <end position="148"/>
    </location>
</feature>
<evidence type="ECO:0000256" key="5">
    <source>
        <dbReference type="ARBA" id="ARBA00038359"/>
    </source>
</evidence>
<keyword evidence="2 7" id="KW-0812">Transmembrane</keyword>
<evidence type="ECO:0000256" key="2">
    <source>
        <dbReference type="ARBA" id="ARBA00022692"/>
    </source>
</evidence>
<feature type="transmembrane region" description="Helical" evidence="7">
    <location>
        <begin position="49"/>
        <end position="74"/>
    </location>
</feature>
<evidence type="ECO:0000313" key="10">
    <source>
        <dbReference type="Proteomes" id="UP000184330"/>
    </source>
</evidence>
<feature type="compositionally biased region" description="Polar residues" evidence="6">
    <location>
        <begin position="325"/>
        <end position="342"/>
    </location>
</feature>
<dbReference type="PANTHER" id="PTHR33048">
    <property type="entry name" value="PTH11-LIKE INTEGRAL MEMBRANE PROTEIN (AFU_ORTHOLOGUE AFUA_5G11245)"/>
    <property type="match status" value="1"/>
</dbReference>
<proteinExistence type="inferred from homology"/>
<evidence type="ECO:0000313" key="9">
    <source>
        <dbReference type="EMBL" id="CZR59409.1"/>
    </source>
</evidence>
<dbReference type="EMBL" id="FJOG01000014">
    <property type="protein sequence ID" value="CZR59409.1"/>
    <property type="molecule type" value="Genomic_DNA"/>
</dbReference>
<evidence type="ECO:0000259" key="8">
    <source>
        <dbReference type="Pfam" id="PF20684"/>
    </source>
</evidence>
<evidence type="ECO:0000256" key="3">
    <source>
        <dbReference type="ARBA" id="ARBA00022989"/>
    </source>
</evidence>
<keyword evidence="4 7" id="KW-0472">Membrane</keyword>
<reference evidence="9 10" key="1">
    <citation type="submission" date="2016-03" db="EMBL/GenBank/DDBJ databases">
        <authorList>
            <person name="Ploux O."/>
        </authorList>
    </citation>
    <scope>NUCLEOTIDE SEQUENCE [LARGE SCALE GENOMIC DNA]</scope>
    <source>
        <strain evidence="9 10">UAMH 11012</strain>
    </source>
</reference>
<protein>
    <recommendedName>
        <fullName evidence="8">Rhodopsin domain-containing protein</fullName>
    </recommendedName>
</protein>
<feature type="transmembrane region" description="Helical" evidence="7">
    <location>
        <begin position="168"/>
        <end position="191"/>
    </location>
</feature>